<keyword evidence="12" id="KW-1185">Reference proteome</keyword>
<evidence type="ECO:0000256" key="1">
    <source>
        <dbReference type="ARBA" id="ARBA00000707"/>
    </source>
</evidence>
<feature type="region of interest" description="Disordered" evidence="9">
    <location>
        <begin position="473"/>
        <end position="500"/>
    </location>
</feature>
<keyword evidence="5" id="KW-0833">Ubl conjugation pathway</keyword>
<feature type="compositionally biased region" description="Low complexity" evidence="9">
    <location>
        <begin position="922"/>
        <end position="934"/>
    </location>
</feature>
<protein>
    <recommendedName>
        <fullName evidence="3">ubiquitinyl hydrolase 1</fullName>
        <ecNumber evidence="3">3.4.19.12</ecNumber>
    </recommendedName>
</protein>
<feature type="coiled-coil region" evidence="8">
    <location>
        <begin position="45"/>
        <end position="72"/>
    </location>
</feature>
<dbReference type="PANTHER" id="PTHR24006:SF722">
    <property type="entry name" value="UBIQUITIN CARBOXYL-TERMINAL HYDROLASE 48"/>
    <property type="match status" value="1"/>
</dbReference>
<evidence type="ECO:0000256" key="8">
    <source>
        <dbReference type="SAM" id="Coils"/>
    </source>
</evidence>
<evidence type="ECO:0000256" key="5">
    <source>
        <dbReference type="ARBA" id="ARBA00022786"/>
    </source>
</evidence>
<dbReference type="Gene3D" id="3.90.70.10">
    <property type="entry name" value="Cysteine proteinases"/>
    <property type="match status" value="2"/>
</dbReference>
<feature type="region of interest" description="Disordered" evidence="9">
    <location>
        <begin position="910"/>
        <end position="1035"/>
    </location>
</feature>
<feature type="domain" description="USP" evidence="10">
    <location>
        <begin position="127"/>
        <end position="713"/>
    </location>
</feature>
<dbReference type="PANTHER" id="PTHR24006">
    <property type="entry name" value="UBIQUITIN CARBOXYL-TERMINAL HYDROLASE"/>
    <property type="match status" value="1"/>
</dbReference>
<feature type="compositionally biased region" description="Basic and acidic residues" evidence="9">
    <location>
        <begin position="778"/>
        <end position="788"/>
    </location>
</feature>
<feature type="compositionally biased region" description="Low complexity" evidence="9">
    <location>
        <begin position="346"/>
        <end position="357"/>
    </location>
</feature>
<organism evidence="11 12">
    <name type="scientific">Sporothrix stenoceras</name>
    <dbReference type="NCBI Taxonomy" id="5173"/>
    <lineage>
        <taxon>Eukaryota</taxon>
        <taxon>Fungi</taxon>
        <taxon>Dikarya</taxon>
        <taxon>Ascomycota</taxon>
        <taxon>Pezizomycotina</taxon>
        <taxon>Sordariomycetes</taxon>
        <taxon>Sordariomycetidae</taxon>
        <taxon>Ophiostomatales</taxon>
        <taxon>Ophiostomataceae</taxon>
        <taxon>Sporothrix</taxon>
    </lineage>
</organism>
<evidence type="ECO:0000256" key="6">
    <source>
        <dbReference type="ARBA" id="ARBA00022801"/>
    </source>
</evidence>
<feature type="region of interest" description="Disordered" evidence="9">
    <location>
        <begin position="758"/>
        <end position="792"/>
    </location>
</feature>
<keyword evidence="4" id="KW-0645">Protease</keyword>
<feature type="compositionally biased region" description="Polar residues" evidence="9">
    <location>
        <begin position="369"/>
        <end position="397"/>
    </location>
</feature>
<dbReference type="Proteomes" id="UP001583186">
    <property type="component" value="Unassembled WGS sequence"/>
</dbReference>
<feature type="region of interest" description="Disordered" evidence="9">
    <location>
        <begin position="289"/>
        <end position="397"/>
    </location>
</feature>
<sequence>MKGSFPKKFKSLRDKNGTHRLSKSSEPGNHKNLPLSADVLFSYFKSDAAKQAAKEEQEKERLDANVEAIVGRYDELRFQNITRDHIRFALLSKYSDGDVDKAIELIQLQQEAFSGKLLPYNPNVEMVGAENREYVTCYLDALLFAMYAKLEAFDCMLKNEGLNENQRDLAALLRLWVNMLRSGKLIRTDMTERIQAALASCGWQDASILQQQDTSEAFAFITETLQLPLLTLQVDLFHQGERDVDDHKVVYERLLNLAVPPDPENKGVKLEDCLEDYFNTRVDVLRDSAEDKKTAEKAAQTPTETIRVVSPETTETTKTRTTETTETTEPFPEVPPDATPKANESVGTVETVEDVGGNIESAKTENTETESANVENAATNGNTTSSEGTKSTNGSISTTDAASTNILTAATTATTSDNAAATVAKIETSGLEPAPPAAITTSPTAMSPGADPTGEAFDRDPAPMVRRWTILEPDAVTAESPAESSSAAERRASAATAPRQRSASIIQRIVIEDGKPSEPQEASTLLQQFKKQGSTIMKAVTIPAWQFFRLIPWHSTSNSEPQSDIEVMRQFNKRPVVGICLKRYLMNENCEFLRHNTYIDIPDSLRLPYFMMGEDGQPREGNELSQGYKLVLQSVVCHRGVSLHSGHYISFARVNPKLLTDNRRHDFDPPPDYEEQQWVKFDDLDVDRRVTPVEDIKAALKEEMPYLLFYQIVPIMDPNSSTTTVNGVNEPPSYNASTNNVAGTPLVADRLDVNGSNYFDSSTWGGSTTTGPSIRFSSEMDRPPRFSLDDESVGSASLIANARRAAESRRGSLAFTGSIGGTPAITPEGGRSPIITPSDEPSTAQRLSRAAARLTGKTNRSRPPSQAGEGRMSLTMSRLGGLVRASKEPLRLSEDGIDASTATIPLTSNTLGPSAALSPVHTAPAASSTGSTTTFVGVGQPLETVPSVDSGLPHHPHQPPASNVHSAQPDGQDEGGRTHHHHHHHHHHFRRKEKDGETGTDEAAPDYVVSSGKDKGKDKEKSKNKGLPERECSIM</sequence>
<dbReference type="SUPFAM" id="SSF54001">
    <property type="entry name" value="Cysteine proteinases"/>
    <property type="match status" value="1"/>
</dbReference>
<keyword evidence="8" id="KW-0175">Coiled coil</keyword>
<dbReference type="EMBL" id="JAWCUI010000002">
    <property type="protein sequence ID" value="KAL1903233.1"/>
    <property type="molecule type" value="Genomic_DNA"/>
</dbReference>
<evidence type="ECO:0000256" key="7">
    <source>
        <dbReference type="ARBA" id="ARBA00022807"/>
    </source>
</evidence>
<dbReference type="PROSITE" id="PS50235">
    <property type="entry name" value="USP_3"/>
    <property type="match status" value="1"/>
</dbReference>
<feature type="region of interest" description="Disordered" evidence="9">
    <location>
        <begin position="1"/>
        <end position="33"/>
    </location>
</feature>
<evidence type="ECO:0000313" key="12">
    <source>
        <dbReference type="Proteomes" id="UP001583186"/>
    </source>
</evidence>
<feature type="compositionally biased region" description="Low complexity" evidence="9">
    <location>
        <begin position="761"/>
        <end position="773"/>
    </location>
</feature>
<dbReference type="EC" id="3.4.19.12" evidence="3"/>
<dbReference type="Pfam" id="PF00443">
    <property type="entry name" value="UCH"/>
    <property type="match status" value="1"/>
</dbReference>
<dbReference type="InterPro" id="IPR001394">
    <property type="entry name" value="Peptidase_C19_UCH"/>
</dbReference>
<feature type="compositionally biased region" description="Basic residues" evidence="9">
    <location>
        <begin position="1"/>
        <end position="10"/>
    </location>
</feature>
<accession>A0ABR3ZRB4</accession>
<feature type="region of interest" description="Disordered" evidence="9">
    <location>
        <begin position="807"/>
        <end position="875"/>
    </location>
</feature>
<feature type="compositionally biased region" description="Low complexity" evidence="9">
    <location>
        <begin position="477"/>
        <end position="499"/>
    </location>
</feature>
<dbReference type="InterPro" id="IPR028889">
    <property type="entry name" value="USP"/>
</dbReference>
<comment type="caution">
    <text evidence="11">The sequence shown here is derived from an EMBL/GenBank/DDBJ whole genome shotgun (WGS) entry which is preliminary data.</text>
</comment>
<reference evidence="11 12" key="1">
    <citation type="journal article" date="2024" name="IMA Fungus">
        <title>IMA Genome - F19 : A genome assembly and annotation guide to empower mycologists, including annotated draft genome sequences of Ceratocystis pirilliformis, Diaporthe australafricana, Fusarium ophioides, Paecilomyces lecythidis, and Sporothrix stenoceras.</title>
        <authorList>
            <person name="Aylward J."/>
            <person name="Wilson A.M."/>
            <person name="Visagie C.M."/>
            <person name="Spraker J."/>
            <person name="Barnes I."/>
            <person name="Buitendag C."/>
            <person name="Ceriani C."/>
            <person name="Del Mar Angel L."/>
            <person name="du Plessis D."/>
            <person name="Fuchs T."/>
            <person name="Gasser K."/>
            <person name="Kramer D."/>
            <person name="Li W."/>
            <person name="Munsamy K."/>
            <person name="Piso A."/>
            <person name="Price J.L."/>
            <person name="Sonnekus B."/>
            <person name="Thomas C."/>
            <person name="van der Nest A."/>
            <person name="van Dijk A."/>
            <person name="van Heerden A."/>
            <person name="van Vuuren N."/>
            <person name="Yilmaz N."/>
            <person name="Duong T.A."/>
            <person name="van der Merwe N.A."/>
            <person name="Wingfield M.J."/>
            <person name="Wingfield B.D."/>
        </authorList>
    </citation>
    <scope>NUCLEOTIDE SEQUENCE [LARGE SCALE GENOMIC DNA]</scope>
    <source>
        <strain evidence="11 12">CMW 5346</strain>
    </source>
</reference>
<keyword evidence="7" id="KW-0788">Thiol protease</keyword>
<dbReference type="InterPro" id="IPR050164">
    <property type="entry name" value="Peptidase_C19"/>
</dbReference>
<proteinExistence type="inferred from homology"/>
<comment type="catalytic activity">
    <reaction evidence="1">
        <text>Thiol-dependent hydrolysis of ester, thioester, amide, peptide and isopeptide bonds formed by the C-terminal Gly of ubiquitin (a 76-residue protein attached to proteins as an intracellular targeting signal).</text>
        <dbReference type="EC" id="3.4.19.12"/>
    </reaction>
</comment>
<feature type="compositionally biased region" description="Basic and acidic residues" evidence="9">
    <location>
        <begin position="1012"/>
        <end position="1035"/>
    </location>
</feature>
<keyword evidence="6" id="KW-0378">Hydrolase</keyword>
<feature type="compositionally biased region" description="Basic residues" evidence="9">
    <location>
        <begin position="978"/>
        <end position="991"/>
    </location>
</feature>
<comment type="similarity">
    <text evidence="2">Belongs to the peptidase C19 family.</text>
</comment>
<evidence type="ECO:0000256" key="4">
    <source>
        <dbReference type="ARBA" id="ARBA00022670"/>
    </source>
</evidence>
<name>A0ABR3ZRB4_9PEZI</name>
<evidence type="ECO:0000259" key="10">
    <source>
        <dbReference type="PROSITE" id="PS50235"/>
    </source>
</evidence>
<gene>
    <name evidence="11" type="ORF">Sste5346_000518</name>
</gene>
<evidence type="ECO:0000256" key="9">
    <source>
        <dbReference type="SAM" id="MobiDB-lite"/>
    </source>
</evidence>
<feature type="region of interest" description="Disordered" evidence="9">
    <location>
        <begin position="432"/>
        <end position="460"/>
    </location>
</feature>
<evidence type="ECO:0000256" key="2">
    <source>
        <dbReference type="ARBA" id="ARBA00009085"/>
    </source>
</evidence>
<evidence type="ECO:0000313" key="11">
    <source>
        <dbReference type="EMBL" id="KAL1903233.1"/>
    </source>
</evidence>
<dbReference type="InterPro" id="IPR038765">
    <property type="entry name" value="Papain-like_cys_pep_sf"/>
</dbReference>
<evidence type="ECO:0000256" key="3">
    <source>
        <dbReference type="ARBA" id="ARBA00012759"/>
    </source>
</evidence>